<evidence type="ECO:0000313" key="2">
    <source>
        <dbReference type="EMBL" id="SFA61722.1"/>
    </source>
</evidence>
<evidence type="ECO:0000313" key="4">
    <source>
        <dbReference type="Proteomes" id="UP001520140"/>
    </source>
</evidence>
<dbReference type="OrthoDB" id="4569028at2"/>
<dbReference type="RefSeq" id="WP_068101662.1">
    <property type="nucleotide sequence ID" value="NZ_CP135915.1"/>
</dbReference>
<dbReference type="EMBL" id="JABUKG010000024">
    <property type="protein sequence ID" value="MBY6322725.1"/>
    <property type="molecule type" value="Genomic_DNA"/>
</dbReference>
<sequence>MNTIAGERRTQPGRHRLGMPDGVHCILIPEVADALAEHRRNWFTSLLSPARHSFATMRKRGSALGTGWSPATAG</sequence>
<dbReference type="Proteomes" id="UP001520140">
    <property type="component" value="Unassembled WGS sequence"/>
</dbReference>
<organism evidence="2 3">
    <name type="scientific">Rhodococcoides kroppenstedtii</name>
    <dbReference type="NCBI Taxonomy" id="293050"/>
    <lineage>
        <taxon>Bacteria</taxon>
        <taxon>Bacillati</taxon>
        <taxon>Actinomycetota</taxon>
        <taxon>Actinomycetes</taxon>
        <taxon>Mycobacteriales</taxon>
        <taxon>Nocardiaceae</taxon>
        <taxon>Rhodococcoides</taxon>
    </lineage>
</organism>
<dbReference type="GeneID" id="85487808"/>
<evidence type="ECO:0000313" key="1">
    <source>
        <dbReference type="EMBL" id="MBY6322725.1"/>
    </source>
</evidence>
<evidence type="ECO:0000313" key="3">
    <source>
        <dbReference type="Proteomes" id="UP000182054"/>
    </source>
</evidence>
<dbReference type="Proteomes" id="UP000182054">
    <property type="component" value="Unassembled WGS sequence"/>
</dbReference>
<gene>
    <name evidence="1" type="ORF">HQ605_18050</name>
    <name evidence="2" type="ORF">SAMN05444374_11918</name>
</gene>
<name>A0A1I0UCC3_9NOCA</name>
<accession>A0A1I0UCC3</accession>
<proteinExistence type="predicted"/>
<dbReference type="AlphaFoldDB" id="A0A1I0UCC3"/>
<keyword evidence="4" id="KW-1185">Reference proteome</keyword>
<protein>
    <submittedName>
        <fullName evidence="2">Uncharacterized protein</fullName>
    </submittedName>
</protein>
<reference evidence="2 3" key="1">
    <citation type="submission" date="2016-10" db="EMBL/GenBank/DDBJ databases">
        <authorList>
            <person name="de Groot N.N."/>
        </authorList>
    </citation>
    <scope>NUCLEOTIDE SEQUENCE [LARGE SCALE GENOMIC DNA]</scope>
    <source>
        <strain evidence="2 3">DSM 44908</strain>
    </source>
</reference>
<reference evidence="1 4" key="2">
    <citation type="submission" date="2020-06" db="EMBL/GenBank/DDBJ databases">
        <title>Taxonomy, biology and ecology of Rhodococcus bacteria occurring in California pistachio and other woody hosts as revealed by genome sequence analyses.</title>
        <authorList>
            <person name="Gai Y."/>
            <person name="Riely B."/>
        </authorList>
    </citation>
    <scope>NUCLEOTIDE SEQUENCE [LARGE SCALE GENOMIC DNA]</scope>
    <source>
        <strain evidence="1 4">BP-284</strain>
    </source>
</reference>
<dbReference type="EMBL" id="FOJN01000019">
    <property type="protein sequence ID" value="SFA61722.1"/>
    <property type="molecule type" value="Genomic_DNA"/>
</dbReference>